<protein>
    <submittedName>
        <fullName evidence="1">Uncharacterized protein</fullName>
    </submittedName>
</protein>
<dbReference type="AlphaFoldDB" id="A0A7W8VBI2"/>
<dbReference type="RefSeq" id="WP_184387430.1">
    <property type="nucleotide sequence ID" value="NZ_BAAAJD010000209.1"/>
</dbReference>
<organism evidence="1 2">
    <name type="scientific">Nocardiopsis composta</name>
    <dbReference type="NCBI Taxonomy" id="157465"/>
    <lineage>
        <taxon>Bacteria</taxon>
        <taxon>Bacillati</taxon>
        <taxon>Actinomycetota</taxon>
        <taxon>Actinomycetes</taxon>
        <taxon>Streptosporangiales</taxon>
        <taxon>Nocardiopsidaceae</taxon>
        <taxon>Nocardiopsis</taxon>
    </lineage>
</organism>
<gene>
    <name evidence="1" type="ORF">HDA36_000024</name>
</gene>
<accession>A0A7W8VBI2</accession>
<sequence length="173" mass="19137">MGLVTLPHSGLQVPTARLRITRIDEVDVGTGIAWSGTVREGRTELGAFTNEGRGGPTLFRGADAAGERRMREFIAACRDRDGRPVDDEAVGDALAEERDTARIIAAATRRGRLAVRGYDRNDIPVYLHTEADPGRPESLRALAADIAQDYPHVVRAELWDTERRTWAEIYRAD</sequence>
<evidence type="ECO:0000313" key="2">
    <source>
        <dbReference type="Proteomes" id="UP000572635"/>
    </source>
</evidence>
<comment type="caution">
    <text evidence="1">The sequence shown here is derived from an EMBL/GenBank/DDBJ whole genome shotgun (WGS) entry which is preliminary data.</text>
</comment>
<reference evidence="1 2" key="1">
    <citation type="submission" date="2020-08" db="EMBL/GenBank/DDBJ databases">
        <title>Sequencing the genomes of 1000 actinobacteria strains.</title>
        <authorList>
            <person name="Klenk H.-P."/>
        </authorList>
    </citation>
    <scope>NUCLEOTIDE SEQUENCE [LARGE SCALE GENOMIC DNA]</scope>
    <source>
        <strain evidence="1 2">DSM 44551</strain>
    </source>
</reference>
<dbReference type="Proteomes" id="UP000572635">
    <property type="component" value="Unassembled WGS sequence"/>
</dbReference>
<keyword evidence="2" id="KW-1185">Reference proteome</keyword>
<proteinExistence type="predicted"/>
<name>A0A7W8VBI2_9ACTN</name>
<dbReference type="EMBL" id="JACHDB010000001">
    <property type="protein sequence ID" value="MBB5429940.1"/>
    <property type="molecule type" value="Genomic_DNA"/>
</dbReference>
<evidence type="ECO:0000313" key="1">
    <source>
        <dbReference type="EMBL" id="MBB5429940.1"/>
    </source>
</evidence>